<dbReference type="PANTHER" id="PTHR32502">
    <property type="entry name" value="N-ACETYLGALACTOSAMINE PERMEASE II COMPONENT-RELATED"/>
    <property type="match status" value="1"/>
</dbReference>
<dbReference type="AlphaFoldDB" id="A0A099ICC7"/>
<reference evidence="2 3" key="1">
    <citation type="submission" date="2014-08" db="EMBL/GenBank/DDBJ databases">
        <title>Clostridium innocuum, an unnegligible vancomycin-resistant pathogen causing extra-intestinal infections.</title>
        <authorList>
            <person name="Feng Y."/>
            <person name="Chiu C.-H."/>
        </authorList>
    </citation>
    <scope>NUCLEOTIDE SEQUENCE [LARGE SCALE GENOMIC DNA]</scope>
    <source>
        <strain evidence="2 3">AN88</strain>
    </source>
</reference>
<evidence type="ECO:0000313" key="2">
    <source>
        <dbReference type="EMBL" id="KGJ54807.1"/>
    </source>
</evidence>
<feature type="transmembrane region" description="Helical" evidence="1">
    <location>
        <begin position="229"/>
        <end position="250"/>
    </location>
</feature>
<keyword evidence="1" id="KW-0812">Transmembrane</keyword>
<keyword evidence="1" id="KW-0472">Membrane</keyword>
<dbReference type="Proteomes" id="UP000030008">
    <property type="component" value="Unassembled WGS sequence"/>
</dbReference>
<dbReference type="RefSeq" id="WP_035304118.1">
    <property type="nucleotide sequence ID" value="NZ_CAXULZ010000001.1"/>
</dbReference>
<gene>
    <name evidence="2" type="ORF">CIAN88_01595</name>
</gene>
<comment type="caution">
    <text evidence="2">The sequence shown here is derived from an EMBL/GenBank/DDBJ whole genome shotgun (WGS) entry which is preliminary data.</text>
</comment>
<sequence length="278" mass="30567">MMMTSKSDKSIQKADITRMAFNQGSLGMEFSWNYERQMHIAFAMMMNKILKKVYAEDEEGYRDALTRHVEFFNITPQLAPFVGGIVASMEEMKSRGEVDGEAISSIKTALMGPLSGIGDSVFVGCLRVIAVGIGISLAQNGNMFGPIVYFLMYNIPAFIIRYFGAHFGYSIGFKYLQRMQANGMMDKLLAAASILGVMVIGCMSKDMVWTTLNVELSKVGEEVTTLQSILDGIMPGLIGLGGTWMYFWLLKKKVNPIMLILGTMVLGIAGAYFGILAG</sequence>
<dbReference type="Pfam" id="PF03613">
    <property type="entry name" value="EIID-AGA"/>
    <property type="match status" value="1"/>
</dbReference>
<feature type="transmembrane region" description="Helical" evidence="1">
    <location>
        <begin position="117"/>
        <end position="138"/>
    </location>
</feature>
<evidence type="ECO:0000313" key="3">
    <source>
        <dbReference type="Proteomes" id="UP000030008"/>
    </source>
</evidence>
<keyword evidence="1" id="KW-1133">Transmembrane helix</keyword>
<name>A0A099ICC7_CLOIN</name>
<feature type="transmembrane region" description="Helical" evidence="1">
    <location>
        <begin position="188"/>
        <end position="209"/>
    </location>
</feature>
<dbReference type="GO" id="GO:0009401">
    <property type="term" value="P:phosphoenolpyruvate-dependent sugar phosphotransferase system"/>
    <property type="evidence" value="ECO:0007669"/>
    <property type="project" value="InterPro"/>
</dbReference>
<feature type="transmembrane region" description="Helical" evidence="1">
    <location>
        <begin position="257"/>
        <end position="277"/>
    </location>
</feature>
<proteinExistence type="predicted"/>
<accession>A0A099ICC7</accession>
<dbReference type="PROSITE" id="PS51108">
    <property type="entry name" value="PTS_EIID"/>
    <property type="match status" value="1"/>
</dbReference>
<dbReference type="PANTHER" id="PTHR32502:SF23">
    <property type="entry name" value="TRANSPORT PROTEIN, PTS SYSTEM"/>
    <property type="match status" value="1"/>
</dbReference>
<dbReference type="EMBL" id="JQIF01000008">
    <property type="protein sequence ID" value="KGJ54807.1"/>
    <property type="molecule type" value="Genomic_DNA"/>
</dbReference>
<dbReference type="InterPro" id="IPR050303">
    <property type="entry name" value="GatZ_KbaZ_carbometab"/>
</dbReference>
<dbReference type="GO" id="GO:0005886">
    <property type="term" value="C:plasma membrane"/>
    <property type="evidence" value="ECO:0007669"/>
    <property type="project" value="TreeGrafter"/>
</dbReference>
<organism evidence="2 3">
    <name type="scientific">Clostridium innocuum</name>
    <dbReference type="NCBI Taxonomy" id="1522"/>
    <lineage>
        <taxon>Bacteria</taxon>
        <taxon>Bacillati</taxon>
        <taxon>Bacillota</taxon>
        <taxon>Clostridia</taxon>
        <taxon>Eubacteriales</taxon>
        <taxon>Clostridiaceae</taxon>
        <taxon>Clostridium</taxon>
    </lineage>
</organism>
<dbReference type="InterPro" id="IPR004704">
    <property type="entry name" value="PTS_IID_man"/>
</dbReference>
<evidence type="ECO:0000256" key="1">
    <source>
        <dbReference type="SAM" id="Phobius"/>
    </source>
</evidence>
<protein>
    <submittedName>
        <fullName evidence="2">PTS mannose transporter subunit IID</fullName>
    </submittedName>
</protein>